<dbReference type="InterPro" id="IPR007160">
    <property type="entry name" value="DUF362"/>
</dbReference>
<evidence type="ECO:0000313" key="2">
    <source>
        <dbReference type="EMBL" id="SDU65698.1"/>
    </source>
</evidence>
<dbReference type="Proteomes" id="UP000199608">
    <property type="component" value="Unassembled WGS sequence"/>
</dbReference>
<keyword evidence="3" id="KW-1185">Reference proteome</keyword>
<proteinExistence type="predicted"/>
<accession>A0A1H2KBB6</accession>
<sequence>MIMLKNKILCWYGKDPFEAGKILMESSGIWKNWSFLDHIGLKPNLVVSKKASSGATTHPELCAGIITFLQKKRFQNISILEGSWVGDRTEKAFNVCGYSDISKKYSVPLVDLQQDASVLCEGYNGEYRICRSILELDRLINIPVLKGHCQTAMTCALKNLKGCIPNSEILRTSRRFRSLYLP</sequence>
<feature type="domain" description="DUF362" evidence="1">
    <location>
        <begin position="39"/>
        <end position="168"/>
    </location>
</feature>
<gene>
    <name evidence="2" type="ORF">SAMN04487931_1279</name>
</gene>
<evidence type="ECO:0000313" key="3">
    <source>
        <dbReference type="Proteomes" id="UP000199608"/>
    </source>
</evidence>
<protein>
    <recommendedName>
        <fullName evidence="1">DUF362 domain-containing protein</fullName>
    </recommendedName>
</protein>
<dbReference type="EMBL" id="FNLL01000027">
    <property type="protein sequence ID" value="SDU65698.1"/>
    <property type="molecule type" value="Genomic_DNA"/>
</dbReference>
<organism evidence="2 3">
    <name type="scientific">Desulfobacula phenolica</name>
    <dbReference type="NCBI Taxonomy" id="90732"/>
    <lineage>
        <taxon>Bacteria</taxon>
        <taxon>Pseudomonadati</taxon>
        <taxon>Thermodesulfobacteriota</taxon>
        <taxon>Desulfobacteria</taxon>
        <taxon>Desulfobacterales</taxon>
        <taxon>Desulfobacteraceae</taxon>
        <taxon>Desulfobacula</taxon>
    </lineage>
</organism>
<dbReference type="AlphaFoldDB" id="A0A1H2KBB6"/>
<evidence type="ECO:0000259" key="1">
    <source>
        <dbReference type="Pfam" id="PF04015"/>
    </source>
</evidence>
<name>A0A1H2KBB6_9BACT</name>
<reference evidence="3" key="1">
    <citation type="submission" date="2016-10" db="EMBL/GenBank/DDBJ databases">
        <authorList>
            <person name="Varghese N."/>
            <person name="Submissions S."/>
        </authorList>
    </citation>
    <scope>NUCLEOTIDE SEQUENCE [LARGE SCALE GENOMIC DNA]</scope>
    <source>
        <strain evidence="3">DSM 3384</strain>
    </source>
</reference>
<dbReference type="Pfam" id="PF04015">
    <property type="entry name" value="DUF362"/>
    <property type="match status" value="1"/>
</dbReference>